<evidence type="ECO:0008006" key="3">
    <source>
        <dbReference type="Google" id="ProtNLM"/>
    </source>
</evidence>
<proteinExistence type="predicted"/>
<dbReference type="EMBL" id="LR796197">
    <property type="protein sequence ID" value="CAB4126385.1"/>
    <property type="molecule type" value="Genomic_DNA"/>
</dbReference>
<reference evidence="2" key="1">
    <citation type="submission" date="2020-04" db="EMBL/GenBank/DDBJ databases">
        <authorList>
            <person name="Chiriac C."/>
            <person name="Salcher M."/>
            <person name="Ghai R."/>
            <person name="Kavagutti S V."/>
        </authorList>
    </citation>
    <scope>NUCLEOTIDE SEQUENCE</scope>
</reference>
<organism evidence="2">
    <name type="scientific">uncultured Caudovirales phage</name>
    <dbReference type="NCBI Taxonomy" id="2100421"/>
    <lineage>
        <taxon>Viruses</taxon>
        <taxon>Duplodnaviria</taxon>
        <taxon>Heunggongvirae</taxon>
        <taxon>Uroviricota</taxon>
        <taxon>Caudoviricetes</taxon>
        <taxon>Peduoviridae</taxon>
        <taxon>Maltschvirus</taxon>
        <taxon>Maltschvirus maltsch</taxon>
    </lineage>
</organism>
<sequence>MAQNFAEKSKKTGYVMDENKLKAIIDSEIWSSLGYIQSETTGERQKALEYYLRRPYGNEVEGKSQIVTGEVAEAVDGALPQLIRIFTSQDNIVEFSPMHDGDQELADGATTYVNHVFYKDNDGFHVLHNWFKDALLEKVGVVKVYWDDETNITKESYKGLTEDELALIMQDQEVDLVSHEEVVNVEKVIDPITGLETEHNNITHNVKVRKTVRNGTVRVENVPPEEFLISKRARNIQESGFCAHRKMITRSELIAMGFDPTIVEGLNTADALEYSPERIARYTRGEQPTDMMSQDHSMQLVEVYECYIKVDYNDDGVAELRRIFYASNTILSDEDCDYIPFHSICPLPIPHKFFGNSLADRTMDLQLIKSTVTRQILDNLYLTNNARVLAVEGQANYDDLLTSTAGGVIRVKSPTAVTQLQVSNSAAGSFPMLEYLDSVQAKRTGVSDMNQGLDPNVLQNATATAVATMSNAANGKLELIARIFAETGVKSLFQSIFRLLCKYQVQSRTIMINKKPMTFNPREWSEQYGININVGLGTGSRTEQLATMQMILGKQEQIIGQYGLSNPLVGLNQYRDTLARFIHMAGFKDASGFINDITPEQAQQIAQAQAQSPQVDPSVQAAQEFAKVERDKAELKAQTEMAKLELQKQQMELDNARKQLELQMQEFKMQADAQAQAEKSKSDSVKSIMSSLKDIKDLQTPNF</sequence>
<dbReference type="Pfam" id="PF23899">
    <property type="entry name" value="SU10_portal"/>
    <property type="match status" value="1"/>
</dbReference>
<evidence type="ECO:0000313" key="2">
    <source>
        <dbReference type="EMBL" id="CAB4126385.1"/>
    </source>
</evidence>
<evidence type="ECO:0000256" key="1">
    <source>
        <dbReference type="SAM" id="MobiDB-lite"/>
    </source>
</evidence>
<gene>
    <name evidence="2" type="ORF">UFOVP89_33</name>
</gene>
<accession>A0A6J5KYP3</accession>
<protein>
    <recommendedName>
        <fullName evidence="3">Portal protein</fullName>
    </recommendedName>
</protein>
<dbReference type="InterPro" id="IPR056909">
    <property type="entry name" value="SU10_portal"/>
</dbReference>
<feature type="region of interest" description="Disordered" evidence="1">
    <location>
        <begin position="668"/>
        <end position="703"/>
    </location>
</feature>
<name>A0A6J5KYP3_9CAUD</name>